<dbReference type="RefSeq" id="WP_130499981.1">
    <property type="nucleotide sequence ID" value="NZ_SHMP01000004.1"/>
</dbReference>
<comment type="caution">
    <text evidence="2">The sequence shown here is derived from an EMBL/GenBank/DDBJ whole genome shotgun (WGS) entry which is preliminary data.</text>
</comment>
<sequence length="290" mass="31206">MEQITFENLDSIGESSETATATDGRESASETEADTGVRSDNETVPRFLAVATAKARTSLADPIRAVLKYAAEREGSAIDSRDRTEFVTDVTTGTSQSAPVAAPGGIVTWSVRPDRSAVDAGLELLDDMEGFAVVVVDKIESLGATAADMEERASRILDSNGCDLVLLESGLRLEAESEAARAHIRTLAAVDRAGLEIQREATVSDLRARGVDLPSGGRAPLGFEWRDGELVTSDRYSRVCSTLELVKERVEAESNDVGISKGKAARRLDTSHRTINRCFDDRPDLYGLDN</sequence>
<gene>
    <name evidence="2" type="ORF">BDK88_1640</name>
</gene>
<organism evidence="2 3">
    <name type="scientific">Natrinema hispanicum</name>
    <dbReference type="NCBI Taxonomy" id="392421"/>
    <lineage>
        <taxon>Archaea</taxon>
        <taxon>Methanobacteriati</taxon>
        <taxon>Methanobacteriota</taxon>
        <taxon>Stenosarchaea group</taxon>
        <taxon>Halobacteria</taxon>
        <taxon>Halobacteriales</taxon>
        <taxon>Natrialbaceae</taxon>
        <taxon>Natrinema</taxon>
    </lineage>
</organism>
<reference evidence="2 3" key="1">
    <citation type="submission" date="2019-02" db="EMBL/GenBank/DDBJ databases">
        <title>Genomic Encyclopedia of Archaeal and Bacterial Type Strains, Phase II (KMG-II): from individual species to whole genera.</title>
        <authorList>
            <person name="Goeker M."/>
        </authorList>
    </citation>
    <scope>NUCLEOTIDE SEQUENCE [LARGE SCALE GENOMIC DNA]</scope>
    <source>
        <strain evidence="2 3">DSM 18328</strain>
    </source>
</reference>
<evidence type="ECO:0008006" key="4">
    <source>
        <dbReference type="Google" id="ProtNLM"/>
    </source>
</evidence>
<evidence type="ECO:0000256" key="1">
    <source>
        <dbReference type="SAM" id="MobiDB-lite"/>
    </source>
</evidence>
<accession>A0A482Y5V1</accession>
<evidence type="ECO:0000313" key="2">
    <source>
        <dbReference type="EMBL" id="RZV10473.1"/>
    </source>
</evidence>
<protein>
    <recommendedName>
        <fullName evidence="4">Resolvase</fullName>
    </recommendedName>
</protein>
<proteinExistence type="predicted"/>
<name>A0A482Y5V1_9EURY</name>
<dbReference type="OrthoDB" id="24728at2157"/>
<dbReference type="Proteomes" id="UP000291097">
    <property type="component" value="Unassembled WGS sequence"/>
</dbReference>
<feature type="region of interest" description="Disordered" evidence="1">
    <location>
        <begin position="1"/>
        <end position="42"/>
    </location>
</feature>
<feature type="compositionally biased region" description="Polar residues" evidence="1">
    <location>
        <begin position="1"/>
        <end position="21"/>
    </location>
</feature>
<evidence type="ECO:0000313" key="3">
    <source>
        <dbReference type="Proteomes" id="UP000291097"/>
    </source>
</evidence>
<dbReference type="AlphaFoldDB" id="A0A482Y5V1"/>
<dbReference type="EMBL" id="SHMP01000004">
    <property type="protein sequence ID" value="RZV10473.1"/>
    <property type="molecule type" value="Genomic_DNA"/>
</dbReference>